<sequence length="209" mass="22845">MNVVQILKMFYKHLVLICGSMLVVVVIVFTRSLFFTTPKYTASAQLIANNNTSMISTYKELITSEKFREATSSELKRSDISADNANVPVQFNVIYTPTSPIFSISCTSTSPKVAAASANIAANLFVNNLGKYFSGNLVSIYSKASIPNDATKSGLKKRLVISLIAGFILGTVLSLIKEIFARTLRDSDYTENVLGLNNLGVIHLSKMNK</sequence>
<evidence type="ECO:0000259" key="13">
    <source>
        <dbReference type="Pfam" id="PF02706"/>
    </source>
</evidence>
<comment type="function">
    <text evidence="11">Required for CpsD phosphorylation. Involved in the regulation of capsular polysaccharide biosynthesis. May be part of a complex that directs the coordinated polymerization and export to the cell surface of the capsular polysaccharide.</text>
</comment>
<dbReference type="InterPro" id="IPR050445">
    <property type="entry name" value="Bact_polysacc_biosynth/exp"/>
</dbReference>
<organism evidence="14 15">
    <name type="scientific">Lactiplantibacillus daoliensis</name>
    <dbReference type="NCBI Taxonomy" id="2559916"/>
    <lineage>
        <taxon>Bacteria</taxon>
        <taxon>Bacillati</taxon>
        <taxon>Bacillota</taxon>
        <taxon>Bacilli</taxon>
        <taxon>Lactobacillales</taxon>
        <taxon>Lactobacillaceae</taxon>
        <taxon>Lactiplantibacillus</taxon>
    </lineage>
</organism>
<dbReference type="Proteomes" id="UP001596227">
    <property type="component" value="Unassembled WGS sequence"/>
</dbReference>
<comment type="caution">
    <text evidence="14">The sequence shown here is derived from an EMBL/GenBank/DDBJ whole genome shotgun (WGS) entry which is preliminary data.</text>
</comment>
<proteinExistence type="inferred from homology"/>
<protein>
    <recommendedName>
        <fullName evidence="4">Capsular polysaccharide biosynthesis protein CpsC</fullName>
    </recommendedName>
</protein>
<reference evidence="15" key="1">
    <citation type="journal article" date="2019" name="Int. J. Syst. Evol. Microbiol.">
        <title>The Global Catalogue of Microorganisms (GCM) 10K type strain sequencing project: providing services to taxonomists for standard genome sequencing and annotation.</title>
        <authorList>
            <consortium name="The Broad Institute Genomics Platform"/>
            <consortium name="The Broad Institute Genome Sequencing Center for Infectious Disease"/>
            <person name="Wu L."/>
            <person name="Ma J."/>
        </authorList>
    </citation>
    <scope>NUCLEOTIDE SEQUENCE [LARGE SCALE GENOMIC DNA]</scope>
    <source>
        <strain evidence="15">CCM 8934</strain>
    </source>
</reference>
<evidence type="ECO:0000256" key="11">
    <source>
        <dbReference type="ARBA" id="ARBA00045736"/>
    </source>
</evidence>
<evidence type="ECO:0000256" key="12">
    <source>
        <dbReference type="SAM" id="Phobius"/>
    </source>
</evidence>
<evidence type="ECO:0000256" key="6">
    <source>
        <dbReference type="ARBA" id="ARBA00022692"/>
    </source>
</evidence>
<comment type="subcellular location">
    <subcellularLocation>
        <location evidence="1">Cell membrane</location>
        <topology evidence="1">Multi-pass membrane protein</topology>
    </subcellularLocation>
</comment>
<dbReference type="InterPro" id="IPR003856">
    <property type="entry name" value="LPS_length_determ_N"/>
</dbReference>
<dbReference type="EMBL" id="JBHSSB010000006">
    <property type="protein sequence ID" value="MFC6294110.1"/>
    <property type="molecule type" value="Genomic_DNA"/>
</dbReference>
<gene>
    <name evidence="14" type="ORF">ACFQH1_02630</name>
</gene>
<keyword evidence="6 12" id="KW-0812">Transmembrane</keyword>
<evidence type="ECO:0000313" key="15">
    <source>
        <dbReference type="Proteomes" id="UP001596227"/>
    </source>
</evidence>
<evidence type="ECO:0000256" key="9">
    <source>
        <dbReference type="ARBA" id="ARBA00023136"/>
    </source>
</evidence>
<dbReference type="PANTHER" id="PTHR32309:SF13">
    <property type="entry name" value="FERRIC ENTEROBACTIN TRANSPORT PROTEIN FEPE"/>
    <property type="match status" value="1"/>
</dbReference>
<keyword evidence="5" id="KW-1003">Cell membrane</keyword>
<keyword evidence="7" id="KW-0972">Capsule biogenesis/degradation</keyword>
<feature type="transmembrane region" description="Helical" evidence="12">
    <location>
        <begin position="14"/>
        <end position="34"/>
    </location>
</feature>
<keyword evidence="10" id="KW-0270">Exopolysaccharide synthesis</keyword>
<comment type="similarity">
    <text evidence="3">Belongs to the CpsC/CapA family.</text>
</comment>
<name>A0ABW1UDN9_9LACO</name>
<feature type="transmembrane region" description="Helical" evidence="12">
    <location>
        <begin position="159"/>
        <end position="176"/>
    </location>
</feature>
<accession>A0ABW1UDN9</accession>
<dbReference type="RefSeq" id="WP_137608243.1">
    <property type="nucleotide sequence ID" value="NZ_BJDH01000013.1"/>
</dbReference>
<keyword evidence="15" id="KW-1185">Reference proteome</keyword>
<evidence type="ECO:0000313" key="14">
    <source>
        <dbReference type="EMBL" id="MFC6294110.1"/>
    </source>
</evidence>
<evidence type="ECO:0000256" key="7">
    <source>
        <dbReference type="ARBA" id="ARBA00022903"/>
    </source>
</evidence>
<comment type="pathway">
    <text evidence="2">Capsule biogenesis; capsule polysaccharide biosynthesis.</text>
</comment>
<evidence type="ECO:0000256" key="8">
    <source>
        <dbReference type="ARBA" id="ARBA00022989"/>
    </source>
</evidence>
<evidence type="ECO:0000256" key="2">
    <source>
        <dbReference type="ARBA" id="ARBA00005132"/>
    </source>
</evidence>
<dbReference type="Pfam" id="PF02706">
    <property type="entry name" value="Wzz"/>
    <property type="match status" value="1"/>
</dbReference>
<evidence type="ECO:0000256" key="10">
    <source>
        <dbReference type="ARBA" id="ARBA00023169"/>
    </source>
</evidence>
<evidence type="ECO:0000256" key="1">
    <source>
        <dbReference type="ARBA" id="ARBA00004651"/>
    </source>
</evidence>
<keyword evidence="9 12" id="KW-0472">Membrane</keyword>
<evidence type="ECO:0000256" key="5">
    <source>
        <dbReference type="ARBA" id="ARBA00022475"/>
    </source>
</evidence>
<evidence type="ECO:0000256" key="3">
    <source>
        <dbReference type="ARBA" id="ARBA00006683"/>
    </source>
</evidence>
<evidence type="ECO:0000256" key="4">
    <source>
        <dbReference type="ARBA" id="ARBA00020739"/>
    </source>
</evidence>
<keyword evidence="8 12" id="KW-1133">Transmembrane helix</keyword>
<feature type="domain" description="Polysaccharide chain length determinant N-terminal" evidence="13">
    <location>
        <begin position="2"/>
        <end position="75"/>
    </location>
</feature>
<dbReference type="PANTHER" id="PTHR32309">
    <property type="entry name" value="TYROSINE-PROTEIN KINASE"/>
    <property type="match status" value="1"/>
</dbReference>